<reference evidence="2" key="1">
    <citation type="submission" date="2016-11" db="UniProtKB">
        <authorList>
            <consortium name="WormBaseParasite"/>
        </authorList>
    </citation>
    <scope>IDENTIFICATION</scope>
    <source>
        <strain evidence="2">KR3021</strain>
    </source>
</reference>
<sequence length="388" mass="44442">MLKNIGTLRNLFGVYARTNSSQPISLLNVNERRQNNWREKTYENGQRSSYFAPFGKTLIAASFMVTLKDFFGIEKVSLDNDPLKDLVKRSWLASKYQQYDKAIAFLNEALKMAMKQTDEMVVTRIYSELASTYYFMENNEKAEQLYKLVLQRLIQLHKESDSTPVFIGVSIKLATVFANKGDIENAEIGLKHCVTKQMKNVDEHLKKYVVAHGAYYEQRNLVDEHGAVYTDPLALFGFALNTYAHFLIKHRGEDRIQEAEECMDESLKLAYTIYGSTSPHTLNLLNNFGAACVMKNYFETALKYLSIGITRIVNVSECSDLIVGFYCNYAEALYHTDKKESALSYSEKAIALSKSMSPDIQKYAENYHNRLAKSIKDGKKREGKGWFF</sequence>
<name>A0AC35TH01_9BILA</name>
<dbReference type="Proteomes" id="UP000095286">
    <property type="component" value="Unplaced"/>
</dbReference>
<accession>A0AC35TH01</accession>
<protein>
    <submittedName>
        <fullName evidence="2">TPR_REGION domain-containing protein</fullName>
    </submittedName>
</protein>
<organism evidence="1 2">
    <name type="scientific">Rhabditophanes sp. KR3021</name>
    <dbReference type="NCBI Taxonomy" id="114890"/>
    <lineage>
        <taxon>Eukaryota</taxon>
        <taxon>Metazoa</taxon>
        <taxon>Ecdysozoa</taxon>
        <taxon>Nematoda</taxon>
        <taxon>Chromadorea</taxon>
        <taxon>Rhabditida</taxon>
        <taxon>Tylenchina</taxon>
        <taxon>Panagrolaimomorpha</taxon>
        <taxon>Strongyloidoidea</taxon>
        <taxon>Alloionematidae</taxon>
        <taxon>Rhabditophanes</taxon>
    </lineage>
</organism>
<proteinExistence type="predicted"/>
<dbReference type="WBParaSite" id="RSKR_0000053600.1">
    <property type="protein sequence ID" value="RSKR_0000053600.1"/>
    <property type="gene ID" value="RSKR_0000053600"/>
</dbReference>
<evidence type="ECO:0000313" key="2">
    <source>
        <dbReference type="WBParaSite" id="RSKR_0000053600.1"/>
    </source>
</evidence>
<evidence type="ECO:0000313" key="1">
    <source>
        <dbReference type="Proteomes" id="UP000095286"/>
    </source>
</evidence>